<evidence type="ECO:0000256" key="2">
    <source>
        <dbReference type="ARBA" id="ARBA00022747"/>
    </source>
</evidence>
<evidence type="ECO:0000256" key="3">
    <source>
        <dbReference type="ARBA" id="ARBA00023125"/>
    </source>
</evidence>
<dbReference type="PANTHER" id="PTHR30408:SF12">
    <property type="entry name" value="TYPE I RESTRICTION ENZYME MJAVIII SPECIFICITY SUBUNIT"/>
    <property type="match status" value="1"/>
</dbReference>
<evidence type="ECO:0000313" key="7">
    <source>
        <dbReference type="Proteomes" id="UP001501265"/>
    </source>
</evidence>
<gene>
    <name evidence="6" type="ORF">GCM10023220_09140</name>
</gene>
<dbReference type="PANTHER" id="PTHR30408">
    <property type="entry name" value="TYPE-1 RESTRICTION ENZYME ECOKI SPECIFICITY PROTEIN"/>
    <property type="match status" value="1"/>
</dbReference>
<evidence type="ECO:0000259" key="5">
    <source>
        <dbReference type="Pfam" id="PF01420"/>
    </source>
</evidence>
<comment type="similarity">
    <text evidence="1">Belongs to the type-I restriction system S methylase family.</text>
</comment>
<dbReference type="Proteomes" id="UP001501265">
    <property type="component" value="Unassembled WGS sequence"/>
</dbReference>
<dbReference type="Gene3D" id="3.90.220.20">
    <property type="entry name" value="DNA methylase specificity domains"/>
    <property type="match status" value="1"/>
</dbReference>
<dbReference type="InterPro" id="IPR044946">
    <property type="entry name" value="Restrct_endonuc_typeI_TRD_sf"/>
</dbReference>
<evidence type="ECO:0000256" key="1">
    <source>
        <dbReference type="ARBA" id="ARBA00010923"/>
    </source>
</evidence>
<evidence type="ECO:0000256" key="4">
    <source>
        <dbReference type="SAM" id="MobiDB-lite"/>
    </source>
</evidence>
<keyword evidence="3" id="KW-0238">DNA-binding</keyword>
<keyword evidence="2" id="KW-0680">Restriction system</keyword>
<reference evidence="7" key="1">
    <citation type="journal article" date="2019" name="Int. J. Syst. Evol. Microbiol.">
        <title>The Global Catalogue of Microorganisms (GCM) 10K type strain sequencing project: providing services to taxonomists for standard genome sequencing and annotation.</title>
        <authorList>
            <consortium name="The Broad Institute Genomics Platform"/>
            <consortium name="The Broad Institute Genome Sequencing Center for Infectious Disease"/>
            <person name="Wu L."/>
            <person name="Ma J."/>
        </authorList>
    </citation>
    <scope>NUCLEOTIDE SEQUENCE [LARGE SCALE GENOMIC DNA]</scope>
    <source>
        <strain evidence="7">JCM 18081</strain>
    </source>
</reference>
<dbReference type="InterPro" id="IPR052021">
    <property type="entry name" value="Type-I_RS_S_subunit"/>
</dbReference>
<keyword evidence="7" id="KW-1185">Reference proteome</keyword>
<evidence type="ECO:0000313" key="6">
    <source>
        <dbReference type="EMBL" id="GAA4787116.1"/>
    </source>
</evidence>
<dbReference type="SUPFAM" id="SSF116734">
    <property type="entry name" value="DNA methylase specificity domain"/>
    <property type="match status" value="1"/>
</dbReference>
<organism evidence="6 7">
    <name type="scientific">Streptomyces ziwulingensis</name>
    <dbReference type="NCBI Taxonomy" id="1045501"/>
    <lineage>
        <taxon>Bacteria</taxon>
        <taxon>Bacillati</taxon>
        <taxon>Actinomycetota</taxon>
        <taxon>Actinomycetes</taxon>
        <taxon>Kitasatosporales</taxon>
        <taxon>Streptomycetaceae</taxon>
        <taxon>Streptomyces</taxon>
    </lineage>
</organism>
<dbReference type="Pfam" id="PF01420">
    <property type="entry name" value="Methylase_S"/>
    <property type="match status" value="1"/>
</dbReference>
<dbReference type="InterPro" id="IPR000055">
    <property type="entry name" value="Restrct_endonuc_typeI_TRD"/>
</dbReference>
<feature type="region of interest" description="Disordered" evidence="4">
    <location>
        <begin position="38"/>
        <end position="57"/>
    </location>
</feature>
<protein>
    <recommendedName>
        <fullName evidence="5">Type I restriction modification DNA specificity domain-containing protein</fullName>
    </recommendedName>
</protein>
<dbReference type="RefSeq" id="WP_345617579.1">
    <property type="nucleotide sequence ID" value="NZ_BAABIG010000008.1"/>
</dbReference>
<accession>A0ABP9AYK3</accession>
<dbReference type="CDD" id="cd16961">
    <property type="entry name" value="RMtype1_S_TRD-CR_like"/>
    <property type="match status" value="1"/>
</dbReference>
<sequence length="222" mass="24235">MSGKAGESVGRRGLGRDLPQGWASVRLGEICDIQGGGPAVRTAQQAEEGTPLVRPADLRHQRLPSSPSAMICVDPDRARGLSKYRILANDILVTRTGTVGRVALVTEQESGWLYNTHLFRVRVRETVQAPYLMALLSHRDAGEWLERRAAGTTGMRSITLRTLQELQVPLPPPERQSEIGSALRAVDEKIRAHEEVVRATVELRGTLADLLLSDRLPGPSGP</sequence>
<feature type="domain" description="Type I restriction modification DNA specificity" evidence="5">
    <location>
        <begin position="19"/>
        <end position="194"/>
    </location>
</feature>
<name>A0ABP9AYK3_9ACTN</name>
<proteinExistence type="inferred from homology"/>
<comment type="caution">
    <text evidence="6">The sequence shown here is derived from an EMBL/GenBank/DDBJ whole genome shotgun (WGS) entry which is preliminary data.</text>
</comment>
<dbReference type="EMBL" id="BAABIG010000008">
    <property type="protein sequence ID" value="GAA4787116.1"/>
    <property type="molecule type" value="Genomic_DNA"/>
</dbReference>